<dbReference type="Pfam" id="PF17963">
    <property type="entry name" value="Big_9"/>
    <property type="match status" value="1"/>
</dbReference>
<proteinExistence type="predicted"/>
<dbReference type="NCBIfam" id="TIGR01965">
    <property type="entry name" value="VCBS_repeat"/>
    <property type="match status" value="1"/>
</dbReference>
<evidence type="ECO:0008006" key="2">
    <source>
        <dbReference type="Google" id="ProtNLM"/>
    </source>
</evidence>
<evidence type="ECO:0000313" key="1">
    <source>
        <dbReference type="EMBL" id="SVC87548.1"/>
    </source>
</evidence>
<feature type="non-terminal residue" evidence="1">
    <location>
        <position position="1"/>
    </location>
</feature>
<dbReference type="InterPro" id="IPR010221">
    <property type="entry name" value="VCBS_dom"/>
</dbReference>
<feature type="non-terminal residue" evidence="1">
    <location>
        <position position="329"/>
    </location>
</feature>
<dbReference type="EMBL" id="UINC01116064">
    <property type="protein sequence ID" value="SVC87548.1"/>
    <property type="molecule type" value="Genomic_DNA"/>
</dbReference>
<dbReference type="Gene3D" id="2.60.40.10">
    <property type="entry name" value="Immunoglobulins"/>
    <property type="match status" value="1"/>
</dbReference>
<accession>A0A382QRL9</accession>
<dbReference type="InterPro" id="IPR013783">
    <property type="entry name" value="Ig-like_fold"/>
</dbReference>
<organism evidence="1">
    <name type="scientific">marine metagenome</name>
    <dbReference type="NCBI Taxonomy" id="408172"/>
    <lineage>
        <taxon>unclassified sequences</taxon>
        <taxon>metagenomes</taxon>
        <taxon>ecological metagenomes</taxon>
    </lineage>
</organism>
<dbReference type="AlphaFoldDB" id="A0A382QRL9"/>
<reference evidence="1" key="1">
    <citation type="submission" date="2018-05" db="EMBL/GenBank/DDBJ databases">
        <authorList>
            <person name="Lanie J.A."/>
            <person name="Ng W.-L."/>
            <person name="Kazmierczak K.M."/>
            <person name="Andrzejewski T.M."/>
            <person name="Davidsen T.M."/>
            <person name="Wayne K.J."/>
            <person name="Tettelin H."/>
            <person name="Glass J.I."/>
            <person name="Rusch D."/>
            <person name="Podicherti R."/>
            <person name="Tsui H.-C.T."/>
            <person name="Winkler M.E."/>
        </authorList>
    </citation>
    <scope>NUCLEOTIDE SEQUENCE</scope>
</reference>
<name>A0A382QRL9_9ZZZZ</name>
<gene>
    <name evidence="1" type="ORF">METZ01_LOCUS340402</name>
</gene>
<protein>
    <recommendedName>
        <fullName evidence="2">Cadherin domain-containing protein</fullName>
    </recommendedName>
</protein>
<sequence length="329" mass="33968">VENATGPAEIEVWASDGEAESGHIAFILTIEDENDGPTMSVIDTPESVEEDGTDVIFEVIPYDEDTGAQLTVSATTSNSVLFPDGSITFDPADPVSSGETVTVMLNPAVDANGEALVTVNVSDGSETITQQVTVTVAPVNDAPVMVAFEDQTTLEDHSISIALNATDIDNESSDLSFDASTGDTDIVTVFVTDNILTLTPVENATGPAEIEVWASDGEVESDTVSFTLTVTAVNDAPTMSAIDEPVAVDEDLDNVIFTVIPSDDDSGAELTVSVTTNNAALIPEGSISYDPAGPVSSGETVTVTLNPADDANGEALVTVNVSDGSETIT</sequence>